<protein>
    <submittedName>
        <fullName evidence="1">Uncharacterized protein</fullName>
    </submittedName>
</protein>
<reference evidence="1" key="1">
    <citation type="journal article" date="2020" name="Nature">
        <title>Giant virus diversity and host interactions through global metagenomics.</title>
        <authorList>
            <person name="Schulz F."/>
            <person name="Roux S."/>
            <person name="Paez-Espino D."/>
            <person name="Jungbluth S."/>
            <person name="Walsh D.A."/>
            <person name="Denef V.J."/>
            <person name="McMahon K.D."/>
            <person name="Konstantinidis K.T."/>
            <person name="Eloe-Fadrosh E.A."/>
            <person name="Kyrpides N.C."/>
            <person name="Woyke T."/>
        </authorList>
    </citation>
    <scope>NUCLEOTIDE SEQUENCE</scope>
    <source>
        <strain evidence="1">GVMAG-M-3300025572-1</strain>
    </source>
</reference>
<dbReference type="EMBL" id="MN740283">
    <property type="protein sequence ID" value="QHT97594.1"/>
    <property type="molecule type" value="Genomic_DNA"/>
</dbReference>
<accession>A0A6C0IW96</accession>
<evidence type="ECO:0000313" key="1">
    <source>
        <dbReference type="EMBL" id="QHT97594.1"/>
    </source>
</evidence>
<proteinExistence type="predicted"/>
<dbReference type="AlphaFoldDB" id="A0A6C0IW96"/>
<organism evidence="1">
    <name type="scientific">viral metagenome</name>
    <dbReference type="NCBI Taxonomy" id="1070528"/>
    <lineage>
        <taxon>unclassified sequences</taxon>
        <taxon>metagenomes</taxon>
        <taxon>organismal metagenomes</taxon>
    </lineage>
</organism>
<name>A0A6C0IW96_9ZZZZ</name>
<sequence length="70" mass="6613">MLTGETTLPITVEAGGSGGSYNGPQIGSLGGVGFNSGTLTVFGGGGATVTNSSGGNGAGGRVILTYYVIS</sequence>